<evidence type="ECO:0000256" key="7">
    <source>
        <dbReference type="SAM" id="Phobius"/>
    </source>
</evidence>
<organism evidence="9 10">
    <name type="scientific">Metarhizium brunneum</name>
    <dbReference type="NCBI Taxonomy" id="500148"/>
    <lineage>
        <taxon>Eukaryota</taxon>
        <taxon>Fungi</taxon>
        <taxon>Dikarya</taxon>
        <taxon>Ascomycota</taxon>
        <taxon>Pezizomycotina</taxon>
        <taxon>Sordariomycetes</taxon>
        <taxon>Hypocreomycetidae</taxon>
        <taxon>Hypocreales</taxon>
        <taxon>Clavicipitaceae</taxon>
        <taxon>Metarhizium</taxon>
    </lineage>
</organism>
<feature type="transmembrane region" description="Helical" evidence="7">
    <location>
        <begin position="513"/>
        <end position="536"/>
    </location>
</feature>
<dbReference type="PRINTS" id="PR00171">
    <property type="entry name" value="SUGRTRNSPORT"/>
</dbReference>
<evidence type="ECO:0000256" key="1">
    <source>
        <dbReference type="ARBA" id="ARBA00004141"/>
    </source>
</evidence>
<feature type="domain" description="Major facilitator superfamily (MFS) profile" evidence="8">
    <location>
        <begin position="191"/>
        <end position="638"/>
    </location>
</feature>
<keyword evidence="5 7" id="KW-1133">Transmembrane helix</keyword>
<dbReference type="SUPFAM" id="SSF103473">
    <property type="entry name" value="MFS general substrate transporter"/>
    <property type="match status" value="1"/>
</dbReference>
<reference evidence="9 10" key="1">
    <citation type="submission" date="2020-07" db="EMBL/GenBank/DDBJ databases">
        <title>Telomere length de novo assembly of all 7 chromosomes of the fungus, Metarhizium brunneum, using a novel assembly pipeline.</title>
        <authorList>
            <person name="Saud z."/>
            <person name="Kortsinoglou A."/>
            <person name="Kouvelis V.N."/>
            <person name="Butt T.M."/>
        </authorList>
    </citation>
    <scope>NUCLEOTIDE SEQUENCE [LARGE SCALE GENOMIC DNA]</scope>
    <source>
        <strain evidence="9 10">4556</strain>
    </source>
</reference>
<dbReference type="InterPro" id="IPR020846">
    <property type="entry name" value="MFS_dom"/>
</dbReference>
<keyword evidence="10" id="KW-1185">Reference proteome</keyword>
<evidence type="ECO:0000256" key="5">
    <source>
        <dbReference type="ARBA" id="ARBA00022989"/>
    </source>
</evidence>
<feature type="transmembrane region" description="Helical" evidence="7">
    <location>
        <begin position="323"/>
        <end position="345"/>
    </location>
</feature>
<feature type="transmembrane region" description="Helical" evidence="7">
    <location>
        <begin position="542"/>
        <end position="563"/>
    </location>
</feature>
<feature type="transmembrane region" description="Helical" evidence="7">
    <location>
        <begin position="263"/>
        <end position="281"/>
    </location>
</feature>
<evidence type="ECO:0000313" key="10">
    <source>
        <dbReference type="Proteomes" id="UP000510686"/>
    </source>
</evidence>
<feature type="transmembrane region" description="Helical" evidence="7">
    <location>
        <begin position="293"/>
        <end position="311"/>
    </location>
</feature>
<keyword evidence="4 7" id="KW-0812">Transmembrane</keyword>
<evidence type="ECO:0000256" key="6">
    <source>
        <dbReference type="ARBA" id="ARBA00023136"/>
    </source>
</evidence>
<dbReference type="GO" id="GO:0022857">
    <property type="term" value="F:transmembrane transporter activity"/>
    <property type="evidence" value="ECO:0007669"/>
    <property type="project" value="InterPro"/>
</dbReference>
<dbReference type="RefSeq" id="XP_065987528.1">
    <property type="nucleotide sequence ID" value="XM_066131272.1"/>
</dbReference>
<dbReference type="GeneID" id="26246089"/>
<comment type="similarity">
    <text evidence="2">Belongs to the major facilitator superfamily. Sugar transporter (TC 2.A.1.1) family.</text>
</comment>
<dbReference type="InterPro" id="IPR005828">
    <property type="entry name" value="MFS_sugar_transport-like"/>
</dbReference>
<dbReference type="InterPro" id="IPR003663">
    <property type="entry name" value="Sugar/inositol_transpt"/>
</dbReference>
<dbReference type="Pfam" id="PF00083">
    <property type="entry name" value="Sugar_tr"/>
    <property type="match status" value="1"/>
</dbReference>
<dbReference type="KEGG" id="mbrn:26246089"/>
<evidence type="ECO:0000256" key="4">
    <source>
        <dbReference type="ARBA" id="ARBA00022692"/>
    </source>
</evidence>
<dbReference type="PROSITE" id="PS50850">
    <property type="entry name" value="MFS"/>
    <property type="match status" value="1"/>
</dbReference>
<accession>A0A7D5Z9X2</accession>
<dbReference type="GO" id="GO:0015791">
    <property type="term" value="P:polyol transmembrane transport"/>
    <property type="evidence" value="ECO:0007669"/>
    <property type="project" value="UniProtKB-ARBA"/>
</dbReference>
<comment type="subcellular location">
    <subcellularLocation>
        <location evidence="1">Membrane</location>
        <topology evidence="1">Multi-pass membrane protein</topology>
    </subcellularLocation>
</comment>
<evidence type="ECO:0000256" key="2">
    <source>
        <dbReference type="ARBA" id="ARBA00010992"/>
    </source>
</evidence>
<keyword evidence="6 7" id="KW-0472">Membrane</keyword>
<evidence type="ECO:0000313" key="9">
    <source>
        <dbReference type="EMBL" id="QLI72706.1"/>
    </source>
</evidence>
<dbReference type="InterPro" id="IPR005829">
    <property type="entry name" value="Sugar_transporter_CS"/>
</dbReference>
<feature type="transmembrane region" description="Helical" evidence="7">
    <location>
        <begin position="351"/>
        <end position="374"/>
    </location>
</feature>
<feature type="transmembrane region" description="Helical" evidence="7">
    <location>
        <begin position="445"/>
        <end position="465"/>
    </location>
</feature>
<feature type="transmembrane region" description="Helical" evidence="7">
    <location>
        <begin position="584"/>
        <end position="607"/>
    </location>
</feature>
<dbReference type="NCBIfam" id="TIGR00879">
    <property type="entry name" value="SP"/>
    <property type="match status" value="1"/>
</dbReference>
<dbReference type="AlphaFoldDB" id="A0A7D5Z9X2"/>
<dbReference type="OrthoDB" id="5290825at2759"/>
<dbReference type="InterPro" id="IPR050814">
    <property type="entry name" value="Myo-inositol_Transporter"/>
</dbReference>
<dbReference type="PANTHER" id="PTHR48020:SF40">
    <property type="entry name" value="MAJOR FACILITATOR SUPERFAMILY (MFS) PROFILE DOMAIN-CONTAINING PROTEIN"/>
    <property type="match status" value="1"/>
</dbReference>
<dbReference type="PROSITE" id="PS00217">
    <property type="entry name" value="SUGAR_TRANSPORT_2"/>
    <property type="match status" value="1"/>
</dbReference>
<dbReference type="GO" id="GO:0015798">
    <property type="term" value="P:myo-inositol transport"/>
    <property type="evidence" value="ECO:0007669"/>
    <property type="project" value="UniProtKB-ARBA"/>
</dbReference>
<dbReference type="InterPro" id="IPR036259">
    <property type="entry name" value="MFS_trans_sf"/>
</dbReference>
<evidence type="ECO:0000256" key="3">
    <source>
        <dbReference type="ARBA" id="ARBA00022448"/>
    </source>
</evidence>
<evidence type="ECO:0000259" key="8">
    <source>
        <dbReference type="PROSITE" id="PS50850"/>
    </source>
</evidence>
<name>A0A7D5Z9X2_9HYPO</name>
<keyword evidence="3" id="KW-0813">Transport</keyword>
<proteinExistence type="inferred from homology"/>
<dbReference type="Proteomes" id="UP000510686">
    <property type="component" value="Chromosome 5"/>
</dbReference>
<dbReference type="PANTHER" id="PTHR48020">
    <property type="entry name" value="PROTON MYO-INOSITOL COTRANSPORTER"/>
    <property type="match status" value="1"/>
</dbReference>
<gene>
    <name evidence="9" type="ORF">G6M90_00g085430</name>
</gene>
<protein>
    <recommendedName>
        <fullName evidence="8">Major facilitator superfamily (MFS) profile domain-containing protein</fullName>
    </recommendedName>
</protein>
<dbReference type="EMBL" id="CP058936">
    <property type="protein sequence ID" value="QLI72706.1"/>
    <property type="molecule type" value="Genomic_DNA"/>
</dbReference>
<sequence length="714" mass="80030">MIRGAGIVGRKPNGPGLQYPLGFTIVKYLDIVLYQGLSSLITIWDALGPQLPPVVMVMSSSLCPQAMNGWDQAKDSVFTFHHSKAARNEHLEEKGITHTEQVDMQQNLEARIRNPLQGIPRSQLMQDVENFAQRKGLQDHVALLKKGALVAQDPTNIHNIDGPEKLSSEELEVLGDEVTHKWRMPLRLFLTIFTCSIGAAVQGWDQTGSNGATIFFPKYYGIGGTSDRETIIVGLINAGPYIGSALIGCWLSDPLNNWFGRRGTIFFSANFCIWPVIGSALCHTWEQQLACRILMGIGMGAKASTVPIYAAENSPASIRGALVMSWQMWTAFGIMLGTAVNLAVYKVAGPLNWRLMLGAPFIPAVPLMALIYLCPESPRWYMKKGRFQEAWESMSKLRRNHIQVARDIYYISAQLDIEKEVIGNTNYITRVTQLFTVPRVRRANLAAFTVMIAQQMCGINIIAFYSTSIFEQAFRNDSNPQFKAMIGSFGFGLVNWLFAFPAFFTIDTFGRRSLLLFTFPQMFWTLLAAGLCTLIDAEGSMAEARTGLVCLFVFLFGAFYSPGEGPVPFTYSAEVYPLSHRETGMGFAVATCLFWASVLGITFPFILNRLQTIGAFSLYAGFNVVAFIMIFFWVPETMQRTLEELDWVFAVPTSKFAKYQLTVALPWWFKRYILFQRNATKEPLYHFEKVAMNTGKDAFANQAMVPSSDDERHR</sequence>
<dbReference type="Gene3D" id="1.20.1250.20">
    <property type="entry name" value="MFS general substrate transporter like domains"/>
    <property type="match status" value="1"/>
</dbReference>
<dbReference type="FunFam" id="1.20.1250.20:FF:000474">
    <property type="entry name" value="Sugar transporter, putative"/>
    <property type="match status" value="1"/>
</dbReference>
<feature type="transmembrane region" description="Helical" evidence="7">
    <location>
        <begin position="485"/>
        <end position="506"/>
    </location>
</feature>
<feature type="transmembrane region" description="Helical" evidence="7">
    <location>
        <begin position="231"/>
        <end position="251"/>
    </location>
</feature>
<feature type="transmembrane region" description="Helical" evidence="7">
    <location>
        <begin position="613"/>
        <end position="634"/>
    </location>
</feature>
<dbReference type="GO" id="GO:0016020">
    <property type="term" value="C:membrane"/>
    <property type="evidence" value="ECO:0007669"/>
    <property type="project" value="UniProtKB-SubCell"/>
</dbReference>